<dbReference type="EMBL" id="JBCGDO010000005">
    <property type="protein sequence ID" value="MEM0542193.1"/>
    <property type="molecule type" value="Genomic_DNA"/>
</dbReference>
<gene>
    <name evidence="2" type="ORF">WFZ85_06170</name>
</gene>
<name>A0ABU9N8C5_9FLAO</name>
<dbReference type="RefSeq" id="WP_342695417.1">
    <property type="nucleotide sequence ID" value="NZ_JBCGDO010000005.1"/>
</dbReference>
<keyword evidence="1" id="KW-1133">Transmembrane helix</keyword>
<dbReference type="Proteomes" id="UP001460072">
    <property type="component" value="Unassembled WGS sequence"/>
</dbReference>
<keyword evidence="1" id="KW-0812">Transmembrane</keyword>
<keyword evidence="3" id="KW-1185">Reference proteome</keyword>
<organism evidence="2 3">
    <name type="scientific">Flavobacterium aureirubrum</name>
    <dbReference type="NCBI Taxonomy" id="3133147"/>
    <lineage>
        <taxon>Bacteria</taxon>
        <taxon>Pseudomonadati</taxon>
        <taxon>Bacteroidota</taxon>
        <taxon>Flavobacteriia</taxon>
        <taxon>Flavobacteriales</taxon>
        <taxon>Flavobacteriaceae</taxon>
        <taxon>Flavobacterium</taxon>
    </lineage>
</organism>
<evidence type="ECO:0000256" key="1">
    <source>
        <dbReference type="SAM" id="Phobius"/>
    </source>
</evidence>
<keyword evidence="1" id="KW-0472">Membrane</keyword>
<proteinExistence type="predicted"/>
<reference evidence="2 3" key="1">
    <citation type="submission" date="2024-03" db="EMBL/GenBank/DDBJ databases">
        <title>Two novel species of the genus Flavobacterium exhibiting potentially degradation of complex polysaccharides.</title>
        <authorList>
            <person name="Lian X."/>
        </authorList>
    </citation>
    <scope>NUCLEOTIDE SEQUENCE [LARGE SCALE GENOMIC DNA]</scope>
    <source>
        <strain evidence="3">j3</strain>
    </source>
</reference>
<evidence type="ECO:0008006" key="4">
    <source>
        <dbReference type="Google" id="ProtNLM"/>
    </source>
</evidence>
<protein>
    <recommendedName>
        <fullName evidence="4">LPXTG-motif cell wall anchor domain-containing protein</fullName>
    </recommendedName>
</protein>
<comment type="caution">
    <text evidence="2">The sequence shown here is derived from an EMBL/GenBank/DDBJ whole genome shotgun (WGS) entry which is preliminary data.</text>
</comment>
<evidence type="ECO:0000313" key="2">
    <source>
        <dbReference type="EMBL" id="MEM0542193.1"/>
    </source>
</evidence>
<accession>A0ABU9N8C5</accession>
<feature type="transmembrane region" description="Helical" evidence="1">
    <location>
        <begin position="6"/>
        <end position="24"/>
    </location>
</feature>
<sequence length="55" mass="6444">MDANWYIIVGIVLLGIVLIVFLIIKNHKDQKDLETFLNNEFEIEDKEEDEVNNPV</sequence>
<evidence type="ECO:0000313" key="3">
    <source>
        <dbReference type="Proteomes" id="UP001460072"/>
    </source>
</evidence>